<evidence type="ECO:0000256" key="1">
    <source>
        <dbReference type="ARBA" id="ARBA00022443"/>
    </source>
</evidence>
<dbReference type="PROSITE" id="PS50002">
    <property type="entry name" value="SH3"/>
    <property type="match status" value="1"/>
</dbReference>
<dbReference type="PROSITE" id="PS50826">
    <property type="entry name" value="RUN"/>
    <property type="match status" value="1"/>
</dbReference>
<feature type="region of interest" description="Disordered" evidence="3">
    <location>
        <begin position="552"/>
        <end position="666"/>
    </location>
</feature>
<evidence type="ECO:0000259" key="5">
    <source>
        <dbReference type="PROSITE" id="PS50826"/>
    </source>
</evidence>
<dbReference type="InterPro" id="IPR047342">
    <property type="entry name" value="RUN_RUSC2"/>
</dbReference>
<dbReference type="Proteomes" id="UP000261480">
    <property type="component" value="Unplaced"/>
</dbReference>
<dbReference type="GO" id="GO:0031410">
    <property type="term" value="C:cytoplasmic vesicle"/>
    <property type="evidence" value="ECO:0007669"/>
    <property type="project" value="TreeGrafter"/>
</dbReference>
<proteinExistence type="predicted"/>
<feature type="region of interest" description="Disordered" evidence="3">
    <location>
        <begin position="477"/>
        <end position="526"/>
    </location>
</feature>
<dbReference type="Ensembl" id="ENSPMET00000030239.1">
    <property type="protein sequence ID" value="ENSPMEP00000034482.1"/>
    <property type="gene ID" value="ENSPMEG00000023732.1"/>
</dbReference>
<evidence type="ECO:0000259" key="4">
    <source>
        <dbReference type="PROSITE" id="PS50002"/>
    </source>
</evidence>
<dbReference type="SUPFAM" id="SSF50044">
    <property type="entry name" value="SH3-domain"/>
    <property type="match status" value="1"/>
</dbReference>
<feature type="region of interest" description="Disordered" evidence="3">
    <location>
        <begin position="1"/>
        <end position="70"/>
    </location>
</feature>
<reference evidence="6" key="2">
    <citation type="submission" date="2025-09" db="UniProtKB">
        <authorList>
            <consortium name="Ensembl"/>
        </authorList>
    </citation>
    <scope>IDENTIFICATION</scope>
</reference>
<feature type="domain" description="RUN" evidence="5">
    <location>
        <begin position="263"/>
        <end position="435"/>
    </location>
</feature>
<dbReference type="InterPro" id="IPR036028">
    <property type="entry name" value="SH3-like_dom_sf"/>
</dbReference>
<dbReference type="Gene3D" id="2.30.30.40">
    <property type="entry name" value="SH3 Domains"/>
    <property type="match status" value="1"/>
</dbReference>
<feature type="region of interest" description="Disordered" evidence="3">
    <location>
        <begin position="90"/>
        <end position="123"/>
    </location>
</feature>
<feature type="compositionally biased region" description="Basic and acidic residues" evidence="3">
    <location>
        <begin position="477"/>
        <end position="497"/>
    </location>
</feature>
<keyword evidence="1 2" id="KW-0728">SH3 domain</keyword>
<dbReference type="SMART" id="SM00326">
    <property type="entry name" value="SH3"/>
    <property type="match status" value="1"/>
</dbReference>
<feature type="region of interest" description="Disordered" evidence="3">
    <location>
        <begin position="687"/>
        <end position="706"/>
    </location>
</feature>
<protein>
    <recommendedName>
        <fullName evidence="8">RUN and SH3 domain containing 2</fullName>
    </recommendedName>
</protein>
<accession>A0A3B3Z4D8</accession>
<dbReference type="InterPro" id="IPR004012">
    <property type="entry name" value="Run_dom"/>
</dbReference>
<feature type="compositionally biased region" description="Polar residues" evidence="3">
    <location>
        <begin position="165"/>
        <end position="176"/>
    </location>
</feature>
<evidence type="ECO:0008006" key="8">
    <source>
        <dbReference type="Google" id="ProtNLM"/>
    </source>
</evidence>
<dbReference type="PANTHER" id="PTHR15591">
    <property type="entry name" value="RUN AND SH3 DOMAIN CONTAINING"/>
    <property type="match status" value="1"/>
</dbReference>
<dbReference type="Gene3D" id="1.20.58.900">
    <property type="match status" value="1"/>
</dbReference>
<dbReference type="Pfam" id="PF02759">
    <property type="entry name" value="RUN"/>
    <property type="match status" value="1"/>
</dbReference>
<dbReference type="InterPro" id="IPR047343">
    <property type="entry name" value="RUSC1_2"/>
</dbReference>
<dbReference type="InterPro" id="IPR037213">
    <property type="entry name" value="Run_dom_sf"/>
</dbReference>
<evidence type="ECO:0000313" key="6">
    <source>
        <dbReference type="Ensembl" id="ENSPMEP00000034482.1"/>
    </source>
</evidence>
<feature type="compositionally biased region" description="Basic and acidic residues" evidence="3">
    <location>
        <begin position="505"/>
        <end position="525"/>
    </location>
</feature>
<feature type="compositionally biased region" description="Polar residues" evidence="3">
    <location>
        <begin position="697"/>
        <end position="706"/>
    </location>
</feature>
<evidence type="ECO:0000256" key="2">
    <source>
        <dbReference type="PROSITE-ProRule" id="PRU00192"/>
    </source>
</evidence>
<dbReference type="Pfam" id="PF14604">
    <property type="entry name" value="SH3_9"/>
    <property type="match status" value="1"/>
</dbReference>
<feature type="domain" description="SH3" evidence="4">
    <location>
        <begin position="714"/>
        <end position="773"/>
    </location>
</feature>
<sequence length="785" mass="85027">MQARPCSGSGSGSGGPVGEESEEAAEIGHGYQSSRSATAPPTESVRPSPLGSYSPVRLQGALSSGSCSTCTPSPKPAHSLSCPLSAGLGSLHTPPAGRQGNGSVPLAHTPPPPSLGVKRGVVPPTLPAVQGQCLHHNGPALHTDTLSPLGCLDSGKLSDRGKGSGSRTQNAGQSAKLQQSYSDFLPDYFSLTEKPPEEFCLSPDASTSSSCYSSQSHVSVDLTQKRGLVKAVNTAVDLIVAHFGTSRDPDVKAKLGNSWVSPNVGHLILKYLCPALRNLLQDGLKAYVLDLIIGQRRCQPWSVVEASTQLGPSTRVLHSLFSKVSQFSELTSHSMRLNAFVFGLLNMKSLEFWFNHLYTHEGNTSLDFLYFSNLFFFLLLVLMFHFCLPDIIVAHYSPGGFLPLSQGPCKPLFEELLLLLQPLSLLPFDLDLLFEPHLLQKGQEQLRRKEQLRSAGPASRSTFQLMRGWSTTVGDVARSERPGLRREGTWPGMERDGATAGASLWKERAKDVKERDRRKEKDPGHKQAGWWYQLMQSSQVYIDQSAEGSKFVKAEKRKKSSERRQNQPPPAREGVVEGAESEGERGASGGESRGRPSWMGSPPESILNREKDPNLAEDTGVEIRDESPSQGQSLRWGRLFGSTVGSPQRAESAELRARAQKTRPPSGWLSLDRSILDLVAVTIGAGGAKKAEPPTTPTHGQTTVPLPLTETKQSSSCEVRALCHHLATDPGQLSFNKGDVLRVLRKADPDWLLCSLGSTRGLVPIIYVTLSSMEDSRSETGLSQL</sequence>
<dbReference type="AlphaFoldDB" id="A0A3B3Z4D8"/>
<feature type="region of interest" description="Disordered" evidence="3">
    <location>
        <begin position="157"/>
        <end position="176"/>
    </location>
</feature>
<evidence type="ECO:0000313" key="7">
    <source>
        <dbReference type="Proteomes" id="UP000261480"/>
    </source>
</evidence>
<evidence type="ECO:0000256" key="3">
    <source>
        <dbReference type="SAM" id="MobiDB-lite"/>
    </source>
</evidence>
<dbReference type="InterPro" id="IPR001452">
    <property type="entry name" value="SH3_domain"/>
</dbReference>
<reference evidence="6" key="1">
    <citation type="submission" date="2025-08" db="UniProtKB">
        <authorList>
            <consortium name="Ensembl"/>
        </authorList>
    </citation>
    <scope>IDENTIFICATION</scope>
</reference>
<dbReference type="CDD" id="cd17702">
    <property type="entry name" value="RUN_RUSC2"/>
    <property type="match status" value="1"/>
</dbReference>
<name>A0A3B3Z4D8_9TELE</name>
<feature type="compositionally biased region" description="Polar residues" evidence="3">
    <location>
        <begin position="31"/>
        <end position="41"/>
    </location>
</feature>
<keyword evidence="7" id="KW-1185">Reference proteome</keyword>
<organism evidence="6 7">
    <name type="scientific">Poecilia mexicana</name>
    <dbReference type="NCBI Taxonomy" id="48701"/>
    <lineage>
        <taxon>Eukaryota</taxon>
        <taxon>Metazoa</taxon>
        <taxon>Chordata</taxon>
        <taxon>Craniata</taxon>
        <taxon>Vertebrata</taxon>
        <taxon>Euteleostomi</taxon>
        <taxon>Actinopterygii</taxon>
        <taxon>Neopterygii</taxon>
        <taxon>Teleostei</taxon>
        <taxon>Neoteleostei</taxon>
        <taxon>Acanthomorphata</taxon>
        <taxon>Ovalentaria</taxon>
        <taxon>Atherinomorphae</taxon>
        <taxon>Cyprinodontiformes</taxon>
        <taxon>Poeciliidae</taxon>
        <taxon>Poeciliinae</taxon>
        <taxon>Poecilia</taxon>
    </lineage>
</organism>
<dbReference type="PANTHER" id="PTHR15591:SF14">
    <property type="entry name" value="AP-4 COMPLEX ACCESSORY SUBUNIT RUSC2"/>
    <property type="match status" value="1"/>
</dbReference>